<sequence>MATQDGTSSTKAAVVADPGTLVEVYRGRAPGAYVPGTPWRTWWRLFNNFLTLRKVSDEMEQRLIFLQEIGGSNYELLESLLQGKEPEQVTLKELSDAMASHFQPKKLILAERYGLMSRTQRPGQTLQDYYAELQKAAAGCEFENIKDYRDAMVTMVFIGGLTSVETRKRLLERENLTSKETLEAAEAFERVGKNAPHLKEGLQEVGISAVRAKKEKLPPKPKRSIPSFRARPYVFRNRDKEQASGKVRGRNNRSPVVVQCTCCGGQGHAAYQCFKRQTVYCMVCSRPGHMARACRTRMPNTKKVSRRINWCAEPSTSDLGEIESSGNNIDRLTHKVRQGRREELDKLSRPVEVKKTAQDRLVSRSVELQRPGDKPPCRKVKVEPAAMLKISIQGTDVV</sequence>
<dbReference type="Gene3D" id="4.10.60.10">
    <property type="entry name" value="Zinc finger, CCHC-type"/>
    <property type="match status" value="1"/>
</dbReference>
<evidence type="ECO:0000259" key="3">
    <source>
        <dbReference type="PROSITE" id="PS50158"/>
    </source>
</evidence>
<keyword evidence="1" id="KW-0863">Zinc-finger</keyword>
<keyword evidence="4" id="KW-1185">Reference proteome</keyword>
<proteinExistence type="predicted"/>
<dbReference type="Proteomes" id="UP000025227">
    <property type="component" value="Unplaced"/>
</dbReference>
<reference evidence="5" key="1">
    <citation type="submission" date="2020-12" db="UniProtKB">
        <authorList>
            <consortium name="WormBaseParasite"/>
        </authorList>
    </citation>
    <scope>IDENTIFICATION</scope>
    <source>
        <strain evidence="5">MHco3</strain>
    </source>
</reference>
<dbReference type="GO" id="GO:0008270">
    <property type="term" value="F:zinc ion binding"/>
    <property type="evidence" value="ECO:0007669"/>
    <property type="project" value="UniProtKB-KW"/>
</dbReference>
<evidence type="ECO:0000313" key="4">
    <source>
        <dbReference type="Proteomes" id="UP000025227"/>
    </source>
</evidence>
<dbReference type="SUPFAM" id="SSF57756">
    <property type="entry name" value="Retrovirus zinc finger-like domains"/>
    <property type="match status" value="1"/>
</dbReference>
<dbReference type="GO" id="GO:0019899">
    <property type="term" value="F:enzyme binding"/>
    <property type="evidence" value="ECO:0007669"/>
    <property type="project" value="UniProtKB-ARBA"/>
</dbReference>
<dbReference type="GO" id="GO:0005737">
    <property type="term" value="C:cytoplasm"/>
    <property type="evidence" value="ECO:0007669"/>
    <property type="project" value="UniProtKB-ARBA"/>
</dbReference>
<organism evidence="4 5">
    <name type="scientific">Haemonchus contortus</name>
    <name type="common">Barber pole worm</name>
    <dbReference type="NCBI Taxonomy" id="6289"/>
    <lineage>
        <taxon>Eukaryota</taxon>
        <taxon>Metazoa</taxon>
        <taxon>Ecdysozoa</taxon>
        <taxon>Nematoda</taxon>
        <taxon>Chromadorea</taxon>
        <taxon>Rhabditida</taxon>
        <taxon>Rhabditina</taxon>
        <taxon>Rhabditomorpha</taxon>
        <taxon>Strongyloidea</taxon>
        <taxon>Trichostrongylidae</taxon>
        <taxon>Haemonchus</taxon>
    </lineage>
</organism>
<dbReference type="PANTHER" id="PTHR33198">
    <property type="entry name" value="ANK_REP_REGION DOMAIN-CONTAINING PROTEIN-RELATED"/>
    <property type="match status" value="1"/>
</dbReference>
<dbReference type="OrthoDB" id="6500602at2759"/>
<protein>
    <submittedName>
        <fullName evidence="5">CCHC-type domain-containing protein</fullName>
    </submittedName>
</protein>
<feature type="domain" description="CCHC-type" evidence="3">
    <location>
        <begin position="281"/>
        <end position="295"/>
    </location>
</feature>
<dbReference type="AlphaFoldDB" id="A0A7I4XSG5"/>
<dbReference type="PANTHER" id="PTHR33198:SF19">
    <property type="entry name" value="CCHC-TYPE DOMAIN-CONTAINING PROTEIN"/>
    <property type="match status" value="1"/>
</dbReference>
<dbReference type="InterPro" id="IPR036875">
    <property type="entry name" value="Znf_CCHC_sf"/>
</dbReference>
<evidence type="ECO:0000256" key="1">
    <source>
        <dbReference type="PROSITE-ProRule" id="PRU00047"/>
    </source>
</evidence>
<name>A0A7I4XSG5_HAECO</name>
<dbReference type="WBParaSite" id="HCON_00002040-00001">
    <property type="protein sequence ID" value="HCON_00002040-00001"/>
    <property type="gene ID" value="HCON_00002040"/>
</dbReference>
<accession>A0A7I4XSG5</accession>
<dbReference type="GO" id="GO:0003676">
    <property type="term" value="F:nucleic acid binding"/>
    <property type="evidence" value="ECO:0007669"/>
    <property type="project" value="InterPro"/>
</dbReference>
<keyword evidence="1" id="KW-0479">Metal-binding</keyword>
<dbReference type="PROSITE" id="PS50158">
    <property type="entry name" value="ZF_CCHC"/>
    <property type="match status" value="1"/>
</dbReference>
<feature type="region of interest" description="Disordered" evidence="2">
    <location>
        <begin position="355"/>
        <end position="378"/>
    </location>
</feature>
<dbReference type="InterPro" id="IPR001878">
    <property type="entry name" value="Znf_CCHC"/>
</dbReference>
<evidence type="ECO:0000313" key="5">
    <source>
        <dbReference type="WBParaSite" id="HCON_00002040-00001"/>
    </source>
</evidence>
<evidence type="ECO:0000256" key="2">
    <source>
        <dbReference type="SAM" id="MobiDB-lite"/>
    </source>
</evidence>
<keyword evidence="1" id="KW-0862">Zinc</keyword>